<dbReference type="PANTHER" id="PTHR13299:SF0">
    <property type="entry name" value="PEROXISOMAL MEMBRANE PROTEIN PEX16"/>
    <property type="match status" value="1"/>
</dbReference>
<gene>
    <name evidence="4" type="ORF">TrST_g2275</name>
</gene>
<name>A0A9W7AV48_9STRA</name>
<keyword evidence="2" id="KW-0576">Peroxisome</keyword>
<dbReference type="GO" id="GO:0005778">
    <property type="term" value="C:peroxisomal membrane"/>
    <property type="evidence" value="ECO:0007669"/>
    <property type="project" value="UniProtKB-SubCell"/>
</dbReference>
<dbReference type="Proteomes" id="UP001165085">
    <property type="component" value="Unassembled WGS sequence"/>
</dbReference>
<dbReference type="OrthoDB" id="59472at2759"/>
<dbReference type="Pfam" id="PF08610">
    <property type="entry name" value="Pex16"/>
    <property type="match status" value="1"/>
</dbReference>
<reference evidence="5" key="1">
    <citation type="journal article" date="2023" name="Commun. Biol.">
        <title>Genome analysis of Parmales, the sister group of diatoms, reveals the evolutionary specialization of diatoms from phago-mixotrophs to photoautotrophs.</title>
        <authorList>
            <person name="Ban H."/>
            <person name="Sato S."/>
            <person name="Yoshikawa S."/>
            <person name="Yamada K."/>
            <person name="Nakamura Y."/>
            <person name="Ichinomiya M."/>
            <person name="Sato N."/>
            <person name="Blanc-Mathieu R."/>
            <person name="Endo H."/>
            <person name="Kuwata A."/>
            <person name="Ogata H."/>
        </authorList>
    </citation>
    <scope>NUCLEOTIDE SEQUENCE [LARGE SCALE GENOMIC DNA]</scope>
    <source>
        <strain evidence="5">NIES 3701</strain>
    </source>
</reference>
<evidence type="ECO:0000256" key="1">
    <source>
        <dbReference type="ARBA" id="ARBA00009505"/>
    </source>
</evidence>
<keyword evidence="5" id="KW-1185">Reference proteome</keyword>
<dbReference type="AlphaFoldDB" id="A0A9W7AV48"/>
<feature type="compositionally biased region" description="Polar residues" evidence="3">
    <location>
        <begin position="260"/>
        <end position="272"/>
    </location>
</feature>
<comment type="subcellular location">
    <subcellularLocation>
        <location evidence="2">Peroxisome membrane</location>
    </subcellularLocation>
</comment>
<evidence type="ECO:0000256" key="3">
    <source>
        <dbReference type="SAM" id="MobiDB-lite"/>
    </source>
</evidence>
<dbReference type="GO" id="GO:0007031">
    <property type="term" value="P:peroxisome organization"/>
    <property type="evidence" value="ECO:0007669"/>
    <property type="project" value="UniProtKB-KW"/>
</dbReference>
<comment type="caution">
    <text evidence="4">The sequence shown here is derived from an EMBL/GenBank/DDBJ whole genome shotgun (WGS) entry which is preliminary data.</text>
</comment>
<evidence type="ECO:0000256" key="2">
    <source>
        <dbReference type="RuleBase" id="RU365003"/>
    </source>
</evidence>
<dbReference type="EMBL" id="BRXY01000179">
    <property type="protein sequence ID" value="GMH74500.1"/>
    <property type="molecule type" value="Genomic_DNA"/>
</dbReference>
<accession>A0A9W7AV48</accession>
<evidence type="ECO:0000313" key="4">
    <source>
        <dbReference type="EMBL" id="GMH74500.1"/>
    </source>
</evidence>
<protein>
    <recommendedName>
        <fullName evidence="2">Peroxisomal membrane protein PEX16</fullName>
    </recommendedName>
</protein>
<comment type="similarity">
    <text evidence="1 2">Belongs to the peroxin-16 family.</text>
</comment>
<evidence type="ECO:0000313" key="5">
    <source>
        <dbReference type="Proteomes" id="UP001165085"/>
    </source>
</evidence>
<dbReference type="PANTHER" id="PTHR13299">
    <property type="entry name" value="PEROXISOMAL MEMBRANE PROTEIN PEX16"/>
    <property type="match status" value="1"/>
</dbReference>
<dbReference type="InterPro" id="IPR013919">
    <property type="entry name" value="Pex16"/>
</dbReference>
<organism evidence="4 5">
    <name type="scientific">Triparma strigata</name>
    <dbReference type="NCBI Taxonomy" id="1606541"/>
    <lineage>
        <taxon>Eukaryota</taxon>
        <taxon>Sar</taxon>
        <taxon>Stramenopiles</taxon>
        <taxon>Ochrophyta</taxon>
        <taxon>Bolidophyceae</taxon>
        <taxon>Parmales</taxon>
        <taxon>Triparmaceae</taxon>
        <taxon>Triparma</taxon>
    </lineage>
</organism>
<proteinExistence type="inferred from homology"/>
<feature type="region of interest" description="Disordered" evidence="3">
    <location>
        <begin position="251"/>
        <end position="272"/>
    </location>
</feature>
<sequence length="408" mass="45407">MSPPSSDGEQEECDRHQGVINDTINTTSSTSNTMISNVPIVSWVKSHVQSHATSLSLLSSLISSLSYLLPNRYSNSDSTVELTCAISDLISLLTDLCKYEEVKSTGMTINTTINTTVNTSNTTNKTQISMRILLAVIEIIQLSVEKVCRSKDEAWGRNSIVSIEAFKSVLRLLILKGNFQGNFQRQGLDDRPVEASILEGGGKIVPGYRNPTEEEVYVEGLIRRGGVKVKGSKTGREIRLPVEAVRRGEWKDGENDIGRSDTNSTAANPTSNATDKNKNIYLILGEVLHVLRPTIYAQLNYKTYTSPSWVPWLTSLTLDVLSHKLTTLGLKSSSPTSSISPPNASELRRRKNTWFLYVLRAPIFKRGVGKIVNLRDYVSLPGFEMVFRYVIGWLVYVKRNHFLLESMG</sequence>
<keyword evidence="2" id="KW-0962">Peroxisome biogenesis</keyword>